<dbReference type="Proteomes" id="UP000241434">
    <property type="component" value="Unassembled WGS sequence"/>
</dbReference>
<comment type="caution">
    <text evidence="9">The sequence shown here is derived from an EMBL/GenBank/DDBJ whole genome shotgun (WGS) entry which is preliminary data.</text>
</comment>
<evidence type="ECO:0000256" key="3">
    <source>
        <dbReference type="ARBA" id="ARBA00022475"/>
    </source>
</evidence>
<dbReference type="InterPro" id="IPR007227">
    <property type="entry name" value="Cell_shape_determining_MreD"/>
</dbReference>
<keyword evidence="10" id="KW-1185">Reference proteome</keyword>
<evidence type="ECO:0000256" key="2">
    <source>
        <dbReference type="ARBA" id="ARBA00007776"/>
    </source>
</evidence>
<dbReference type="AlphaFoldDB" id="A0A2P7Q0D9"/>
<reference evidence="9" key="1">
    <citation type="thesis" date="2015" institute="Rutgers" country="The State University of New Jersey, 14 College Farm Rd., New Brunswick, NJ, USA">
        <title>Ammonia toxicity in bacteria and its implications for treatment of and resource recovery from highly nitrogenous organic wastes.</title>
        <authorList>
            <person name="Luther A.K."/>
        </authorList>
    </citation>
    <scope>NUCLEOTIDE SEQUENCE</scope>
    <source>
        <strain evidence="9">RT-10B</strain>
    </source>
</reference>
<name>A0A2P7Q0D9_9FIRM</name>
<gene>
    <name evidence="9" type="ORF">UF10_05655</name>
</gene>
<evidence type="ECO:0000313" key="9">
    <source>
        <dbReference type="EMBL" id="PSJ31407.1"/>
    </source>
</evidence>
<dbReference type="OrthoDB" id="1752311at2"/>
<proteinExistence type="inferred from homology"/>
<evidence type="ECO:0000256" key="8">
    <source>
        <dbReference type="SAM" id="Phobius"/>
    </source>
</evidence>
<dbReference type="RefSeq" id="WP_106776870.1">
    <property type="nucleotide sequence ID" value="NZ_JBGGGQ010000001.1"/>
</dbReference>
<dbReference type="GO" id="GO:0005886">
    <property type="term" value="C:plasma membrane"/>
    <property type="evidence" value="ECO:0007669"/>
    <property type="project" value="UniProtKB-SubCell"/>
</dbReference>
<evidence type="ECO:0000313" key="10">
    <source>
        <dbReference type="Proteomes" id="UP000241434"/>
    </source>
</evidence>
<evidence type="ECO:0000256" key="7">
    <source>
        <dbReference type="ARBA" id="ARBA00023136"/>
    </source>
</evidence>
<keyword evidence="6 8" id="KW-1133">Transmembrane helix</keyword>
<evidence type="ECO:0000256" key="1">
    <source>
        <dbReference type="ARBA" id="ARBA00004651"/>
    </source>
</evidence>
<keyword evidence="7 8" id="KW-0472">Membrane</keyword>
<feature type="transmembrane region" description="Helical" evidence="8">
    <location>
        <begin position="6"/>
        <end position="25"/>
    </location>
</feature>
<accession>A0A2P7Q0D9</accession>
<protein>
    <submittedName>
        <fullName evidence="9">Rod shape-determining protein MreD</fullName>
    </submittedName>
</protein>
<feature type="transmembrane region" description="Helical" evidence="8">
    <location>
        <begin position="65"/>
        <end position="85"/>
    </location>
</feature>
<feature type="transmembrane region" description="Helical" evidence="8">
    <location>
        <begin position="97"/>
        <end position="119"/>
    </location>
</feature>
<keyword evidence="5" id="KW-0133">Cell shape</keyword>
<evidence type="ECO:0000256" key="5">
    <source>
        <dbReference type="ARBA" id="ARBA00022960"/>
    </source>
</evidence>
<comment type="similarity">
    <text evidence="2">Belongs to the MreD family.</text>
</comment>
<evidence type="ECO:0000256" key="4">
    <source>
        <dbReference type="ARBA" id="ARBA00022692"/>
    </source>
</evidence>
<dbReference type="EMBL" id="JYGE01000004">
    <property type="protein sequence ID" value="PSJ31407.1"/>
    <property type="molecule type" value="Genomic_DNA"/>
</dbReference>
<dbReference type="Pfam" id="PF04093">
    <property type="entry name" value="MreD"/>
    <property type="match status" value="1"/>
</dbReference>
<keyword evidence="3" id="KW-1003">Cell membrane</keyword>
<evidence type="ECO:0000256" key="6">
    <source>
        <dbReference type="ARBA" id="ARBA00022989"/>
    </source>
</evidence>
<feature type="transmembrane region" description="Helical" evidence="8">
    <location>
        <begin position="125"/>
        <end position="151"/>
    </location>
</feature>
<sequence>MKNIMLFIIGLIIMLVEVFFTNFISSFISVNFLLIYIIFISLYIDKNNALILCALLGLISDLMSGGIVGVSTILFLATSYFISIIEKSIFKDKRGIVCLLVAIVSVFYSIISAVFSAIFFVPTPIIIALIKCIVAIPAANTLVAFFGYTIFEERLKKLREE</sequence>
<organism evidence="9 10">
    <name type="scientific">Peptostreptococcus russellii</name>
    <dbReference type="NCBI Taxonomy" id="215200"/>
    <lineage>
        <taxon>Bacteria</taxon>
        <taxon>Bacillati</taxon>
        <taxon>Bacillota</taxon>
        <taxon>Clostridia</taxon>
        <taxon>Peptostreptococcales</taxon>
        <taxon>Peptostreptococcaceae</taxon>
        <taxon>Peptostreptococcus</taxon>
    </lineage>
</organism>
<dbReference type="GO" id="GO:0008360">
    <property type="term" value="P:regulation of cell shape"/>
    <property type="evidence" value="ECO:0007669"/>
    <property type="project" value="UniProtKB-KW"/>
</dbReference>
<dbReference type="NCBIfam" id="TIGR03426">
    <property type="entry name" value="shape_MreD"/>
    <property type="match status" value="1"/>
</dbReference>
<comment type="subcellular location">
    <subcellularLocation>
        <location evidence="1">Cell membrane</location>
        <topology evidence="1">Multi-pass membrane protein</topology>
    </subcellularLocation>
</comment>
<keyword evidence="4 8" id="KW-0812">Transmembrane</keyword>